<evidence type="ECO:0000313" key="1">
    <source>
        <dbReference type="EMBL" id="GAG81110.1"/>
    </source>
</evidence>
<reference evidence="1" key="1">
    <citation type="journal article" date="2014" name="Front. Microbiol.">
        <title>High frequency of phylogenetically diverse reductive dehalogenase-homologous genes in deep subseafloor sedimentary metagenomes.</title>
        <authorList>
            <person name="Kawai M."/>
            <person name="Futagami T."/>
            <person name="Toyoda A."/>
            <person name="Takaki Y."/>
            <person name="Nishi S."/>
            <person name="Hori S."/>
            <person name="Arai W."/>
            <person name="Tsubouchi T."/>
            <person name="Morono Y."/>
            <person name="Uchiyama I."/>
            <person name="Ito T."/>
            <person name="Fujiyama A."/>
            <person name="Inagaki F."/>
            <person name="Takami H."/>
        </authorList>
    </citation>
    <scope>NUCLEOTIDE SEQUENCE</scope>
    <source>
        <strain evidence="1">Expedition CK06-06</strain>
    </source>
</reference>
<accession>X1AEU6</accession>
<dbReference type="AlphaFoldDB" id="X1AEU6"/>
<proteinExistence type="predicted"/>
<protein>
    <submittedName>
        <fullName evidence="1">Uncharacterized protein</fullName>
    </submittedName>
</protein>
<feature type="non-terminal residue" evidence="1">
    <location>
        <position position="1"/>
    </location>
</feature>
<name>X1AEU6_9ZZZZ</name>
<comment type="caution">
    <text evidence="1">The sequence shown here is derived from an EMBL/GenBank/DDBJ whole genome shotgun (WGS) entry which is preliminary data.</text>
</comment>
<gene>
    <name evidence="1" type="ORF">S01H4_33631</name>
</gene>
<organism evidence="1">
    <name type="scientific">marine sediment metagenome</name>
    <dbReference type="NCBI Taxonomy" id="412755"/>
    <lineage>
        <taxon>unclassified sequences</taxon>
        <taxon>metagenomes</taxon>
        <taxon>ecological metagenomes</taxon>
    </lineage>
</organism>
<dbReference type="EMBL" id="BART01017719">
    <property type="protein sequence ID" value="GAG81110.1"/>
    <property type="molecule type" value="Genomic_DNA"/>
</dbReference>
<sequence length="49" mass="5313">QTNDEVWHFLAAGDKDTFYPTYGSAIVFRAATVLGMIYISAEGNVEGGE</sequence>